<reference evidence="2 6" key="3">
    <citation type="submission" date="2019-11" db="EMBL/GenBank/DDBJ databases">
        <title>Green- and brown-colored morphotypes of Chlorobia in the stratified aquatic ecosystems of Kandalaksha Gulf (White Sea): A model for study of the accessory genome evolution.</title>
        <authorList>
            <person name="Grouzdev D.S."/>
        </authorList>
    </citation>
    <scope>NUCLEOTIDE SEQUENCE [LARGE SCALE GENOMIC DNA]</scope>
    <source>
        <strain evidence="2 6">ZM</strain>
    </source>
</reference>
<proteinExistence type="predicted"/>
<dbReference type="Proteomes" id="UP000489351">
    <property type="component" value="Unassembled WGS sequence"/>
</dbReference>
<evidence type="ECO:0000313" key="3">
    <source>
        <dbReference type="EMBL" id="RTY39879.1"/>
    </source>
</evidence>
<dbReference type="PANTHER" id="PTHR14136:SF17">
    <property type="entry name" value="BTB_POZ DOMAIN-CONTAINING PROTEIN KCTD9"/>
    <property type="match status" value="1"/>
</dbReference>
<dbReference type="Pfam" id="PF00805">
    <property type="entry name" value="Pentapeptide"/>
    <property type="match status" value="4"/>
</dbReference>
<accession>A0A432AX22</accession>
<evidence type="ECO:0000313" key="6">
    <source>
        <dbReference type="Proteomes" id="UP000489351"/>
    </source>
</evidence>
<dbReference type="AlphaFoldDB" id="A0A432AX22"/>
<reference evidence="1 5" key="2">
    <citation type="submission" date="2019-07" db="EMBL/GenBank/DDBJ databases">
        <title>Draft genome Sequence of Chlorobium phaeovibrioides sp. strain PhvTcv-s14, from the Phylum Chlorobi.</title>
        <authorList>
            <person name="Babenko V."/>
            <person name="Boldyreva D."/>
            <person name="Kanygina A."/>
            <person name="Selezneva O."/>
            <person name="Akopiyan T."/>
            <person name="Lunina O."/>
        </authorList>
    </citation>
    <scope>NUCLEOTIDE SEQUENCE [LARGE SCALE GENOMIC DNA]</scope>
    <source>
        <strain evidence="1 5">GrTcv12</strain>
    </source>
</reference>
<dbReference type="Gene3D" id="2.160.20.80">
    <property type="entry name" value="E3 ubiquitin-protein ligase SopA"/>
    <property type="match status" value="2"/>
</dbReference>
<dbReference type="InterPro" id="IPR001646">
    <property type="entry name" value="5peptide_repeat"/>
</dbReference>
<dbReference type="SUPFAM" id="SSF141571">
    <property type="entry name" value="Pentapeptide repeat-like"/>
    <property type="match status" value="2"/>
</dbReference>
<dbReference type="InterPro" id="IPR051082">
    <property type="entry name" value="Pentapeptide-BTB/POZ_domain"/>
</dbReference>
<evidence type="ECO:0000313" key="2">
    <source>
        <dbReference type="EMBL" id="MWV53757.1"/>
    </source>
</evidence>
<sequence length="412" mass="43807">MKSQNALHFSVPLMAMMLLLVLPSGLLSAADSLDVSRLREGSEAWNARRAAETGFVPDLSGADLKGRKFRGFDLHGARLAGADLGQSDLSGANLSGACLDSSNCQGTLLDGAVLKGASLRGSTLDGVVLEGADCSGADFSGADLRRAECSKAGFRGANLQNAHFREASLRSVDFSGADLRGAYLWRAVLDGAVLMGVKVSDTTVLESGRYADAAWAAANGAVSMAELIVPTAVAAHASSQDQTRRVTASGGKKEGNSRVNSVLNLWRRTGPVDAPYDAAQFEMVKSDWREWNRLRRQNPSMRVNLTEARYDHKNLAQINLQGADLQKASLRGTDFSQSDLRGADLRGANLSEATLVDVDLAGADLRGAKLWRANMSRTRLNRAKVSAATILDSGKPATGEWALKHGALYMAD</sequence>
<keyword evidence="6" id="KW-1185">Reference proteome</keyword>
<evidence type="ECO:0000313" key="5">
    <source>
        <dbReference type="Proteomes" id="UP000327458"/>
    </source>
</evidence>
<dbReference type="RefSeq" id="WP_126341442.1">
    <property type="nucleotide sequence ID" value="NZ_RXYK01000001.1"/>
</dbReference>
<dbReference type="PANTHER" id="PTHR14136">
    <property type="entry name" value="BTB_POZ DOMAIN-CONTAINING PROTEIN KCTD9"/>
    <property type="match status" value="1"/>
</dbReference>
<dbReference type="Proteomes" id="UP000327458">
    <property type="component" value="Unassembled WGS sequence"/>
</dbReference>
<gene>
    <name evidence="3" type="ORF">EKD02_00340</name>
    <name evidence="1" type="ORF">FP507_06010</name>
    <name evidence="2" type="ORF">GJ685_01590</name>
</gene>
<evidence type="ECO:0000313" key="1">
    <source>
        <dbReference type="EMBL" id="KAA6232682.1"/>
    </source>
</evidence>
<reference evidence="3 4" key="1">
    <citation type="submission" date="2018-12" db="EMBL/GenBank/DDBJ databases">
        <authorList>
            <person name="Lunina O.N."/>
            <person name="Grouzdev D.S."/>
            <person name="Gorlenko V.M."/>
            <person name="Savvichev A.S."/>
        </authorList>
    </citation>
    <scope>NUCLEOTIDE SEQUENCE [LARGE SCALE GENOMIC DNA]</scope>
    <source>
        <strain evidence="3 4">BrKhr-17</strain>
    </source>
</reference>
<dbReference type="Proteomes" id="UP000279908">
    <property type="component" value="Unassembled WGS sequence"/>
</dbReference>
<protein>
    <recommendedName>
        <fullName evidence="7">Pentapeptide repeat-containing protein</fullName>
    </recommendedName>
</protein>
<dbReference type="EMBL" id="WUBZ01000003">
    <property type="protein sequence ID" value="MWV53757.1"/>
    <property type="molecule type" value="Genomic_DNA"/>
</dbReference>
<evidence type="ECO:0008006" key="7">
    <source>
        <dbReference type="Google" id="ProtNLM"/>
    </source>
</evidence>
<comment type="caution">
    <text evidence="3">The sequence shown here is derived from an EMBL/GenBank/DDBJ whole genome shotgun (WGS) entry which is preliminary data.</text>
</comment>
<organism evidence="3 4">
    <name type="scientific">Chlorobium phaeovibrioides</name>
    <dbReference type="NCBI Taxonomy" id="1094"/>
    <lineage>
        <taxon>Bacteria</taxon>
        <taxon>Pseudomonadati</taxon>
        <taxon>Chlorobiota</taxon>
        <taxon>Chlorobiia</taxon>
        <taxon>Chlorobiales</taxon>
        <taxon>Chlorobiaceae</taxon>
        <taxon>Chlorobium/Pelodictyon group</taxon>
        <taxon>Chlorobium</taxon>
    </lineage>
</organism>
<name>A0A432AX22_CHLPH</name>
<evidence type="ECO:0000313" key="4">
    <source>
        <dbReference type="Proteomes" id="UP000279908"/>
    </source>
</evidence>
<dbReference type="EMBL" id="RXYK01000001">
    <property type="protein sequence ID" value="RTY39879.1"/>
    <property type="molecule type" value="Genomic_DNA"/>
</dbReference>
<dbReference type="EMBL" id="VMRG01000001">
    <property type="protein sequence ID" value="KAA6232682.1"/>
    <property type="molecule type" value="Genomic_DNA"/>
</dbReference>